<gene>
    <name evidence="1" type="ORF">XA68_14898</name>
</gene>
<accession>A0A2A9P9J7</accession>
<organism evidence="1 2">
    <name type="scientific">Ophiocordyceps unilateralis</name>
    <name type="common">Zombie-ant fungus</name>
    <name type="synonym">Torrubia unilateralis</name>
    <dbReference type="NCBI Taxonomy" id="268505"/>
    <lineage>
        <taxon>Eukaryota</taxon>
        <taxon>Fungi</taxon>
        <taxon>Dikarya</taxon>
        <taxon>Ascomycota</taxon>
        <taxon>Pezizomycotina</taxon>
        <taxon>Sordariomycetes</taxon>
        <taxon>Hypocreomycetidae</taxon>
        <taxon>Hypocreales</taxon>
        <taxon>Ophiocordycipitaceae</taxon>
        <taxon>Ophiocordyceps</taxon>
    </lineage>
</organism>
<keyword evidence="2" id="KW-1185">Reference proteome</keyword>
<evidence type="ECO:0000313" key="1">
    <source>
        <dbReference type="EMBL" id="PFH57530.1"/>
    </source>
</evidence>
<evidence type="ECO:0000313" key="2">
    <source>
        <dbReference type="Proteomes" id="UP000037136"/>
    </source>
</evidence>
<dbReference type="AlphaFoldDB" id="A0A2A9P9J7"/>
<reference evidence="1 2" key="2">
    <citation type="journal article" date="2017" name="Sci. Rep.">
        <title>Ant-infecting Ophiocordyceps genomes reveal a high diversity of potential behavioral manipulation genes and a possible major role for enterotoxins.</title>
        <authorList>
            <person name="de Bekker C."/>
            <person name="Ohm R.A."/>
            <person name="Evans H.C."/>
            <person name="Brachmann A."/>
            <person name="Hughes D.P."/>
        </authorList>
    </citation>
    <scope>NUCLEOTIDE SEQUENCE [LARGE SCALE GENOMIC DNA]</scope>
    <source>
        <strain evidence="1 2">SC16a</strain>
    </source>
</reference>
<dbReference type="Proteomes" id="UP000037136">
    <property type="component" value="Unassembled WGS sequence"/>
</dbReference>
<comment type="caution">
    <text evidence="1">The sequence shown here is derived from an EMBL/GenBank/DDBJ whole genome shotgun (WGS) entry which is preliminary data.</text>
</comment>
<protein>
    <submittedName>
        <fullName evidence="1">Uncharacterized protein</fullName>
    </submittedName>
</protein>
<dbReference type="EMBL" id="LAZP02000397">
    <property type="protein sequence ID" value="PFH57530.1"/>
    <property type="molecule type" value="Genomic_DNA"/>
</dbReference>
<name>A0A2A9P9J7_OPHUN</name>
<sequence>MRGENRRNDATSEERARMRAYAIEVEETMGSSQLSHALVLMRLSYNRRGAIVTPTKEFFMWLQLCGPVKKAKPRDVAEGGWCQVADAPPSVGGWTNAECTATPLTPLKPLHSIQQCLEAADAPFAVEAD</sequence>
<reference evidence="1 2" key="1">
    <citation type="journal article" date="2015" name="BMC Genomics">
        <title>Gene expression during zombie ant biting behavior reflects the complexity underlying fungal parasitic behavioral manipulation.</title>
        <authorList>
            <person name="de Bekker C."/>
            <person name="Ohm R.A."/>
            <person name="Loreto R.G."/>
            <person name="Sebastian A."/>
            <person name="Albert I."/>
            <person name="Merrow M."/>
            <person name="Brachmann A."/>
            <person name="Hughes D.P."/>
        </authorList>
    </citation>
    <scope>NUCLEOTIDE SEQUENCE [LARGE SCALE GENOMIC DNA]</scope>
    <source>
        <strain evidence="1 2">SC16a</strain>
    </source>
</reference>
<proteinExistence type="predicted"/>